<keyword evidence="1" id="KW-0472">Membrane</keyword>
<reference evidence="2 3" key="1">
    <citation type="journal article" date="2015" name="Genome Announc.">
        <title>Complete Genome Sequence of Cupriavidus basilensis 4G11, Isolated from the Oak Ridge Field Research Center Site.</title>
        <authorList>
            <person name="Ray J."/>
            <person name="Waters R.J."/>
            <person name="Skerker J.M."/>
            <person name="Kuehl J.V."/>
            <person name="Price M.N."/>
            <person name="Huang J."/>
            <person name="Chakraborty R."/>
            <person name="Arkin A.P."/>
            <person name="Deutschbauer A."/>
        </authorList>
    </citation>
    <scope>NUCLEOTIDE SEQUENCE [LARGE SCALE GENOMIC DNA]</scope>
    <source>
        <strain evidence="2">4G11</strain>
    </source>
</reference>
<sequence length="103" mass="10965">MITIQVGDVVAASLAAAGACLLCSIPMAFLRNFPAWALRTYGRRALLVPLLILPVGSWLASLALSGQIDSPAGHAMVIAIAFLCLTLASALLRYYLSDYKKSR</sequence>
<evidence type="ECO:0000313" key="3">
    <source>
        <dbReference type="Proteomes" id="UP000031843"/>
    </source>
</evidence>
<name>A0A0C4YIA4_9BURK</name>
<protein>
    <recommendedName>
        <fullName evidence="4">Membrane lipoprotein</fullName>
    </recommendedName>
</protein>
<dbReference type="RefSeq" id="WP_043348418.1">
    <property type="nucleotide sequence ID" value="NZ_CP010536.1"/>
</dbReference>
<keyword evidence="3" id="KW-1185">Reference proteome</keyword>
<dbReference type="STRING" id="68895.RR42_m3101"/>
<dbReference type="KEGG" id="cbw:RR42_m3101"/>
<keyword evidence="1" id="KW-0812">Transmembrane</keyword>
<dbReference type="Proteomes" id="UP000031843">
    <property type="component" value="Chromosome main"/>
</dbReference>
<proteinExistence type="predicted"/>
<feature type="transmembrane region" description="Helical" evidence="1">
    <location>
        <begin position="12"/>
        <end position="33"/>
    </location>
</feature>
<evidence type="ECO:0000313" key="2">
    <source>
        <dbReference type="EMBL" id="AJG20471.1"/>
    </source>
</evidence>
<gene>
    <name evidence="2" type="ORF">RR42_m3101</name>
</gene>
<accession>A0A0C4YIA4</accession>
<keyword evidence="1" id="KW-1133">Transmembrane helix</keyword>
<feature type="transmembrane region" description="Helical" evidence="1">
    <location>
        <begin position="76"/>
        <end position="96"/>
    </location>
</feature>
<dbReference type="EMBL" id="CP010536">
    <property type="protein sequence ID" value="AJG20471.1"/>
    <property type="molecule type" value="Genomic_DNA"/>
</dbReference>
<dbReference type="AlphaFoldDB" id="A0A0C4YIA4"/>
<dbReference type="OrthoDB" id="8967043at2"/>
<feature type="transmembrane region" description="Helical" evidence="1">
    <location>
        <begin position="45"/>
        <end position="64"/>
    </location>
</feature>
<evidence type="ECO:0000256" key="1">
    <source>
        <dbReference type="SAM" id="Phobius"/>
    </source>
</evidence>
<evidence type="ECO:0008006" key="4">
    <source>
        <dbReference type="Google" id="ProtNLM"/>
    </source>
</evidence>
<organism evidence="2 3">
    <name type="scientific">Cupriavidus basilensis</name>
    <dbReference type="NCBI Taxonomy" id="68895"/>
    <lineage>
        <taxon>Bacteria</taxon>
        <taxon>Pseudomonadati</taxon>
        <taxon>Pseudomonadota</taxon>
        <taxon>Betaproteobacteria</taxon>
        <taxon>Burkholderiales</taxon>
        <taxon>Burkholderiaceae</taxon>
        <taxon>Cupriavidus</taxon>
    </lineage>
</organism>